<dbReference type="CDD" id="cd12148">
    <property type="entry name" value="fungal_TF_MHR"/>
    <property type="match status" value="1"/>
</dbReference>
<evidence type="ECO:0000259" key="7">
    <source>
        <dbReference type="PROSITE" id="PS50850"/>
    </source>
</evidence>
<dbReference type="PANTHER" id="PTHR23502:SF36">
    <property type="entry name" value="MEMBRANE TRANSPORTER"/>
    <property type="match status" value="1"/>
</dbReference>
<keyword evidence="9" id="KW-1185">Reference proteome</keyword>
<comment type="subcellular location">
    <subcellularLocation>
        <location evidence="1">Membrane</location>
        <topology evidence="1">Multi-pass membrane protein</topology>
    </subcellularLocation>
</comment>
<dbReference type="InterPro" id="IPR036259">
    <property type="entry name" value="MFS_trans_sf"/>
</dbReference>
<dbReference type="PANTHER" id="PTHR23502">
    <property type="entry name" value="MAJOR FACILITATOR SUPERFAMILY"/>
    <property type="match status" value="1"/>
</dbReference>
<feature type="region of interest" description="Disordered" evidence="5">
    <location>
        <begin position="1"/>
        <end position="28"/>
    </location>
</feature>
<evidence type="ECO:0000256" key="5">
    <source>
        <dbReference type="SAM" id="MobiDB-lite"/>
    </source>
</evidence>
<proteinExistence type="predicted"/>
<dbReference type="AlphaFoldDB" id="A0A177FDU5"/>
<reference evidence="8 9" key="1">
    <citation type="submission" date="2016-03" db="EMBL/GenBank/DDBJ databases">
        <title>Draft genome sequence of the Fonsecaea monophora CBS 269.37.</title>
        <authorList>
            <person name="Bombassaro A."/>
            <person name="Vinicius W.A."/>
            <person name="De Hoog S."/>
            <person name="Sun J."/>
            <person name="Souza E.M."/>
            <person name="Raittz R.T."/>
            <person name="Costa F."/>
            <person name="Leao A.C."/>
            <person name="Tadra-Sfeir M.Z."/>
            <person name="Baura V."/>
            <person name="Balsanelli E."/>
            <person name="Pedrosa F.O."/>
            <person name="Moreno L.F."/>
            <person name="Steffens M.B."/>
            <person name="Xi L."/>
            <person name="Bocca A.L."/>
            <person name="Felipe M.S."/>
            <person name="Teixeira M."/>
            <person name="Telles Filho F.Q."/>
            <person name="Azevedo C.M."/>
            <person name="Gomes R."/>
            <person name="Vicente V.A."/>
        </authorList>
    </citation>
    <scope>NUCLEOTIDE SEQUENCE [LARGE SCALE GENOMIC DNA]</scope>
    <source>
        <strain evidence="8 9">CBS 269.37</strain>
    </source>
</reference>
<keyword evidence="2 6" id="KW-0812">Transmembrane</keyword>
<feature type="transmembrane region" description="Helical" evidence="6">
    <location>
        <begin position="328"/>
        <end position="346"/>
    </location>
</feature>
<dbReference type="Pfam" id="PF07690">
    <property type="entry name" value="MFS_1"/>
    <property type="match status" value="1"/>
</dbReference>
<organism evidence="8 9">
    <name type="scientific">Fonsecaea monophora</name>
    <dbReference type="NCBI Taxonomy" id="254056"/>
    <lineage>
        <taxon>Eukaryota</taxon>
        <taxon>Fungi</taxon>
        <taxon>Dikarya</taxon>
        <taxon>Ascomycota</taxon>
        <taxon>Pezizomycotina</taxon>
        <taxon>Eurotiomycetes</taxon>
        <taxon>Chaetothyriomycetidae</taxon>
        <taxon>Chaetothyriales</taxon>
        <taxon>Herpotrichiellaceae</taxon>
        <taxon>Fonsecaea</taxon>
    </lineage>
</organism>
<sequence length="1157" mass="128038">MAGLLEQDEKAPRPATASSTELGVPGTGYIETDPTAALKYIKASHVDHPIRWPAWKKWTIVTVYCLLQVFVTMSSTTYASAKGVIQERYGGNEQTVTLGQSMFIVGTAIGPVFLGPLSDVEGRKWVYVCSMALFALLNVGTALALNLPMLIIFQFLAGAAGSTALTNVAGTVADLYGSLDGAGQPMALFVMSANIGPGIGSPVGELIVENTSMGRPWIFWINVIIGGAFAVGMCFIPETLPRVVIRNAARRQQNPDPEENVVAHQRFDLVRETVFVVTMALRILVTEPIVLFLGVFNGFAYGLLYLYLDGVWNVFVVNNGLSYMAADLTYLNFVVGAFIVFLFLPVQTHLFTRDRLKHGHARPEARFLTSLVTVWLFPVSLLWFAFTCDGNTNYWSPIVAGAVLGFCDPLLWLSMLNYIADSYTNFAASAIAAFCIPSFAIAGACTHIGIIMFENMSAKWAMAVLGFISFALVALVYVLYFFGPKIRSMSKLANREVVHIRRQLGRNGLEIQFLTSIREDLERAQPTEIESVVQRLTDHIELLKSGTSLNPNASLDQVRLESGNGNLDNDATTSGEGQDSAIVTAVEHLAWGRSNGNCYPHRHCACLYRQHWIATSPMNSQSFDFAASPMAAVATLPGCADAERLVSFHLTRIIWHHNCIHSPTFWRQCQVFWQTGKCDHPQWIALYYSVLSTTLFCVQNSAQFLEECDLESGRETAQQLFKTMVEVLYASNFLQNISFYAVQAIVISTEVAHNFGLSQLNATLFSAAIRIAECLGVHKIQDGVSPHLTAEEAWHETVEKEVGRRVWCQMIIQDYFAIPFTDSYTINPAQYSTSLPTNAHDHDLAARPDSVPTISTYTRVLATIAKLMPDFVDGLGPLNARKSLAEQYQHVLRMDQKMRDIVQTIPDFLLRHDAQKEALVGWLGIARCSLAITAAEKIIMIHRPFIFRSFLSDAYARTRQTCVFAAVTILREHENIAQSGELCLWTHTAFCITATVILCFEIVMGQATHSEDRHEMFRGLVRTATSRLEGRKHDILARRGIFLVDAILAEVDDGDGDGNEATTETEVSERLRDPHPKTKTIDFHDIVKRFSADWAFLGAADLATPFVYEGGQVYEHEPQGGPDAAATAVDAHNLSVSANEDFEAWFSDVFATADPVR</sequence>
<feature type="transmembrane region" description="Helical" evidence="6">
    <location>
        <begin position="367"/>
        <end position="386"/>
    </location>
</feature>
<dbReference type="PROSITE" id="PS50850">
    <property type="entry name" value="MFS"/>
    <property type="match status" value="1"/>
</dbReference>
<dbReference type="GO" id="GO:0022857">
    <property type="term" value="F:transmembrane transporter activity"/>
    <property type="evidence" value="ECO:0007669"/>
    <property type="project" value="InterPro"/>
</dbReference>
<keyword evidence="4 6" id="KW-0472">Membrane</keyword>
<evidence type="ECO:0000256" key="2">
    <source>
        <dbReference type="ARBA" id="ARBA00022692"/>
    </source>
</evidence>
<protein>
    <recommendedName>
        <fullName evidence="7">Major facilitator superfamily (MFS) profile domain-containing protein</fullName>
    </recommendedName>
</protein>
<dbReference type="OrthoDB" id="410267at2759"/>
<dbReference type="GeneID" id="34599471"/>
<evidence type="ECO:0000256" key="3">
    <source>
        <dbReference type="ARBA" id="ARBA00022989"/>
    </source>
</evidence>
<keyword evidence="3 6" id="KW-1133">Transmembrane helix</keyword>
<gene>
    <name evidence="8" type="ORF">AYO21_04301</name>
</gene>
<dbReference type="GO" id="GO:0005886">
    <property type="term" value="C:plasma membrane"/>
    <property type="evidence" value="ECO:0007669"/>
    <property type="project" value="TreeGrafter"/>
</dbReference>
<accession>A0A177FDU5</accession>
<dbReference type="SUPFAM" id="SSF103473">
    <property type="entry name" value="MFS general substrate transporter"/>
    <property type="match status" value="1"/>
</dbReference>
<evidence type="ECO:0000256" key="6">
    <source>
        <dbReference type="SAM" id="Phobius"/>
    </source>
</evidence>
<comment type="caution">
    <text evidence="8">The sequence shown here is derived from an EMBL/GenBank/DDBJ whole genome shotgun (WGS) entry which is preliminary data.</text>
</comment>
<dbReference type="CDD" id="cd17323">
    <property type="entry name" value="MFS_Tpo1_MDR_like"/>
    <property type="match status" value="1"/>
</dbReference>
<feature type="transmembrane region" description="Helical" evidence="6">
    <location>
        <begin position="459"/>
        <end position="482"/>
    </location>
</feature>
<dbReference type="RefSeq" id="XP_022513311.1">
    <property type="nucleotide sequence ID" value="XM_022654274.1"/>
</dbReference>
<feature type="domain" description="Major facilitator superfamily (MFS) profile" evidence="7">
    <location>
        <begin position="60"/>
        <end position="487"/>
    </location>
</feature>
<dbReference type="InterPro" id="IPR011701">
    <property type="entry name" value="MFS"/>
</dbReference>
<feature type="transmembrane region" description="Helical" evidence="6">
    <location>
        <begin position="58"/>
        <end position="78"/>
    </location>
</feature>
<evidence type="ECO:0000313" key="9">
    <source>
        <dbReference type="Proteomes" id="UP000077002"/>
    </source>
</evidence>
<feature type="transmembrane region" description="Helical" evidence="6">
    <location>
        <begin position="431"/>
        <end position="453"/>
    </location>
</feature>
<feature type="transmembrane region" description="Helical" evidence="6">
    <location>
        <begin position="125"/>
        <end position="145"/>
    </location>
</feature>
<dbReference type="EMBL" id="LVKK01000024">
    <property type="protein sequence ID" value="OAG41359.1"/>
    <property type="molecule type" value="Genomic_DNA"/>
</dbReference>
<feature type="transmembrane region" description="Helical" evidence="6">
    <location>
        <begin position="98"/>
        <end position="118"/>
    </location>
</feature>
<evidence type="ECO:0000256" key="1">
    <source>
        <dbReference type="ARBA" id="ARBA00004141"/>
    </source>
</evidence>
<feature type="transmembrane region" description="Helical" evidence="6">
    <location>
        <begin position="398"/>
        <end position="419"/>
    </location>
</feature>
<feature type="transmembrane region" description="Helical" evidence="6">
    <location>
        <begin position="217"/>
        <end position="236"/>
    </location>
</feature>
<dbReference type="Proteomes" id="UP000077002">
    <property type="component" value="Unassembled WGS sequence"/>
</dbReference>
<dbReference type="Gene3D" id="1.20.1250.20">
    <property type="entry name" value="MFS general substrate transporter like domains"/>
    <property type="match status" value="1"/>
</dbReference>
<evidence type="ECO:0000256" key="4">
    <source>
        <dbReference type="ARBA" id="ARBA00023136"/>
    </source>
</evidence>
<dbReference type="InterPro" id="IPR020846">
    <property type="entry name" value="MFS_dom"/>
</dbReference>
<name>A0A177FDU5_9EURO</name>
<evidence type="ECO:0000313" key="8">
    <source>
        <dbReference type="EMBL" id="OAG41359.1"/>
    </source>
</evidence>